<sequence>MTLAMGGLTSLGRIPGAVAQAVPVSVTASLPKRILIVSDAWAPQVNGVVRTYEHLGAALRARGVDLRVIGPAEFRSVALPSYPEIPLVLNAGAALAAKIEEFDPQAVHIPVEGPLGWAARAWCRRNGVGFSTAFHTNFPAYLAVRTPRALRRPVSSASVAMLRRFHAPSHHIYVAAPSIEAQLRDWGFANRIVRLSRGVNFDQFNPGAERPATADGPVMLYVGRVAPEKNIEAFLKLDLPGRKVVVGDGPSLPALRARYPEVEFRGVLTGKPLADAYRAADVFVFPSRTDTFGNVVIEALASGLPVAAYDTPGPRDIIAGDPLLGAIDDDLGRAVRRALAAPGTRADRFAVTKVRYSWDEVARVFHTHAAEIQR</sequence>
<dbReference type="RefSeq" id="WP_200276755.1">
    <property type="nucleotide sequence ID" value="NZ_NRRP01000038.1"/>
</dbReference>
<dbReference type="Pfam" id="PF13692">
    <property type="entry name" value="Glyco_trans_1_4"/>
    <property type="match status" value="1"/>
</dbReference>
<feature type="domain" description="Glycosyltransferase subfamily 4-like N-terminal" evidence="1">
    <location>
        <begin position="45"/>
        <end position="202"/>
    </location>
</feature>
<accession>A0A4R2NK58</accession>
<protein>
    <submittedName>
        <fullName evidence="2">Glycosyltransferase involved in cell wall biosynthesis</fullName>
    </submittedName>
</protein>
<evidence type="ECO:0000259" key="1">
    <source>
        <dbReference type="Pfam" id="PF13439"/>
    </source>
</evidence>
<dbReference type="Proteomes" id="UP000295733">
    <property type="component" value="Unassembled WGS sequence"/>
</dbReference>
<proteinExistence type="predicted"/>
<dbReference type="CDD" id="cd03814">
    <property type="entry name" value="GT4-like"/>
    <property type="match status" value="1"/>
</dbReference>
<evidence type="ECO:0000313" key="2">
    <source>
        <dbReference type="EMBL" id="TCP21762.1"/>
    </source>
</evidence>
<dbReference type="InterPro" id="IPR050194">
    <property type="entry name" value="Glycosyltransferase_grp1"/>
</dbReference>
<evidence type="ECO:0000313" key="3">
    <source>
        <dbReference type="Proteomes" id="UP000295733"/>
    </source>
</evidence>
<keyword evidence="3" id="KW-1185">Reference proteome</keyword>
<dbReference type="InterPro" id="IPR028098">
    <property type="entry name" value="Glyco_trans_4-like_N"/>
</dbReference>
<gene>
    <name evidence="2" type="ORF">EV656_10914</name>
</gene>
<dbReference type="GO" id="GO:0016757">
    <property type="term" value="F:glycosyltransferase activity"/>
    <property type="evidence" value="ECO:0007669"/>
    <property type="project" value="TreeGrafter"/>
</dbReference>
<dbReference type="Pfam" id="PF13439">
    <property type="entry name" value="Glyco_transf_4"/>
    <property type="match status" value="1"/>
</dbReference>
<reference evidence="2 3" key="1">
    <citation type="submission" date="2019-03" db="EMBL/GenBank/DDBJ databases">
        <title>Genomic Encyclopedia of Type Strains, Phase IV (KMG-IV): sequencing the most valuable type-strain genomes for metagenomic binning, comparative biology and taxonomic classification.</title>
        <authorList>
            <person name="Goeker M."/>
        </authorList>
    </citation>
    <scope>NUCLEOTIDE SEQUENCE [LARGE SCALE GENOMIC DNA]</scope>
    <source>
        <strain evidence="2 3">DSM 2781</strain>
    </source>
</reference>
<keyword evidence="2" id="KW-0808">Transferase</keyword>
<dbReference type="SUPFAM" id="SSF53756">
    <property type="entry name" value="UDP-Glycosyltransferase/glycogen phosphorylase"/>
    <property type="match status" value="1"/>
</dbReference>
<name>A0A4R2NK58_RHOAD</name>
<dbReference type="PANTHER" id="PTHR45947">
    <property type="entry name" value="SULFOQUINOVOSYL TRANSFERASE SQD2"/>
    <property type="match status" value="1"/>
</dbReference>
<dbReference type="EMBL" id="SLXL01000009">
    <property type="protein sequence ID" value="TCP21762.1"/>
    <property type="molecule type" value="Genomic_DNA"/>
</dbReference>
<dbReference type="PANTHER" id="PTHR45947:SF3">
    <property type="entry name" value="SULFOQUINOVOSYL TRANSFERASE SQD2"/>
    <property type="match status" value="1"/>
</dbReference>
<comment type="caution">
    <text evidence="2">The sequence shown here is derived from an EMBL/GenBank/DDBJ whole genome shotgun (WGS) entry which is preliminary data.</text>
</comment>
<dbReference type="AlphaFoldDB" id="A0A4R2NK58"/>
<dbReference type="Gene3D" id="3.40.50.2000">
    <property type="entry name" value="Glycogen Phosphorylase B"/>
    <property type="match status" value="2"/>
</dbReference>
<organism evidence="2 3">
    <name type="scientific">Rhodovulum adriaticum</name>
    <name type="common">Rhodopseudomonas adriatica</name>
    <dbReference type="NCBI Taxonomy" id="35804"/>
    <lineage>
        <taxon>Bacteria</taxon>
        <taxon>Pseudomonadati</taxon>
        <taxon>Pseudomonadota</taxon>
        <taxon>Alphaproteobacteria</taxon>
        <taxon>Rhodobacterales</taxon>
        <taxon>Paracoccaceae</taxon>
        <taxon>Rhodovulum</taxon>
    </lineage>
</organism>